<feature type="compositionally biased region" description="Basic and acidic residues" evidence="1">
    <location>
        <begin position="168"/>
        <end position="181"/>
    </location>
</feature>
<organism evidence="2 3">
    <name type="scientific">Alectoria fallacina</name>
    <dbReference type="NCBI Taxonomy" id="1903189"/>
    <lineage>
        <taxon>Eukaryota</taxon>
        <taxon>Fungi</taxon>
        <taxon>Dikarya</taxon>
        <taxon>Ascomycota</taxon>
        <taxon>Pezizomycotina</taxon>
        <taxon>Lecanoromycetes</taxon>
        <taxon>OSLEUM clade</taxon>
        <taxon>Lecanoromycetidae</taxon>
        <taxon>Lecanorales</taxon>
        <taxon>Lecanorineae</taxon>
        <taxon>Parmeliaceae</taxon>
        <taxon>Alectoria</taxon>
    </lineage>
</organism>
<dbReference type="EMBL" id="CAJPDR010000152">
    <property type="protein sequence ID" value="CAF9922186.1"/>
    <property type="molecule type" value="Genomic_DNA"/>
</dbReference>
<dbReference type="Proteomes" id="UP000664203">
    <property type="component" value="Unassembled WGS sequence"/>
</dbReference>
<feature type="compositionally biased region" description="Polar residues" evidence="1">
    <location>
        <begin position="182"/>
        <end position="191"/>
    </location>
</feature>
<reference evidence="2" key="1">
    <citation type="submission" date="2021-03" db="EMBL/GenBank/DDBJ databases">
        <authorList>
            <person name="Tagirdzhanova G."/>
        </authorList>
    </citation>
    <scope>NUCLEOTIDE SEQUENCE</scope>
</reference>
<feature type="region of interest" description="Disordered" evidence="1">
    <location>
        <begin position="107"/>
        <end position="216"/>
    </location>
</feature>
<proteinExistence type="predicted"/>
<evidence type="ECO:0000256" key="1">
    <source>
        <dbReference type="SAM" id="MobiDB-lite"/>
    </source>
</evidence>
<feature type="compositionally biased region" description="Polar residues" evidence="1">
    <location>
        <begin position="144"/>
        <end position="155"/>
    </location>
</feature>
<gene>
    <name evidence="2" type="ORF">ALECFALPRED_002045</name>
</gene>
<accession>A0A8H3FCM3</accession>
<feature type="compositionally biased region" description="Low complexity" evidence="1">
    <location>
        <begin position="194"/>
        <end position="206"/>
    </location>
</feature>
<feature type="compositionally biased region" description="Basic residues" evidence="1">
    <location>
        <begin position="121"/>
        <end position="130"/>
    </location>
</feature>
<keyword evidence="3" id="KW-1185">Reference proteome</keyword>
<name>A0A8H3FCM3_9LECA</name>
<sequence>MEILAVHSTVLYRQARSLNEPVPTRMYAPTFYYNDPLPQPPPVCIYPVQQQYNPVTYYPLQPYATVEVGLPVAVVPHAPTPQYYQQVQTHHTTQQWEYQPVDFAPTIPNPQLPHHGDKRCEKHHHRHHHHTEALSVFNRHTHPQSHNPSHPSNATKARRGSVRQSGHLHQEARFERNRESHSASLQHSVEQQSRRFSSGSSSELSSTEPKPRGECEKVVVKTPRKVYCESVQSD</sequence>
<comment type="caution">
    <text evidence="2">The sequence shown here is derived from an EMBL/GenBank/DDBJ whole genome shotgun (WGS) entry which is preliminary data.</text>
</comment>
<evidence type="ECO:0000313" key="3">
    <source>
        <dbReference type="Proteomes" id="UP000664203"/>
    </source>
</evidence>
<dbReference type="AlphaFoldDB" id="A0A8H3FCM3"/>
<protein>
    <submittedName>
        <fullName evidence="2">Uncharacterized protein</fullName>
    </submittedName>
</protein>
<evidence type="ECO:0000313" key="2">
    <source>
        <dbReference type="EMBL" id="CAF9922186.1"/>
    </source>
</evidence>